<keyword evidence="2" id="KW-1185">Reference proteome</keyword>
<reference evidence="1" key="1">
    <citation type="submission" date="2022-01" db="EMBL/GenBank/DDBJ databases">
        <authorList>
            <person name="King R."/>
        </authorList>
    </citation>
    <scope>NUCLEOTIDE SEQUENCE</scope>
</reference>
<dbReference type="EMBL" id="OU896714">
    <property type="protein sequence ID" value="CAG9824868.1"/>
    <property type="molecule type" value="Genomic_DNA"/>
</dbReference>
<dbReference type="OrthoDB" id="6160353at2759"/>
<dbReference type="Proteomes" id="UP001153737">
    <property type="component" value="Chromosome 8"/>
</dbReference>
<dbReference type="AlphaFoldDB" id="A0A9N9X353"/>
<evidence type="ECO:0000313" key="1">
    <source>
        <dbReference type="EMBL" id="CAG9824868.1"/>
    </source>
</evidence>
<organism evidence="1 2">
    <name type="scientific">Phaedon cochleariae</name>
    <name type="common">Mustard beetle</name>
    <dbReference type="NCBI Taxonomy" id="80249"/>
    <lineage>
        <taxon>Eukaryota</taxon>
        <taxon>Metazoa</taxon>
        <taxon>Ecdysozoa</taxon>
        <taxon>Arthropoda</taxon>
        <taxon>Hexapoda</taxon>
        <taxon>Insecta</taxon>
        <taxon>Pterygota</taxon>
        <taxon>Neoptera</taxon>
        <taxon>Endopterygota</taxon>
        <taxon>Coleoptera</taxon>
        <taxon>Polyphaga</taxon>
        <taxon>Cucujiformia</taxon>
        <taxon>Chrysomeloidea</taxon>
        <taxon>Chrysomelidae</taxon>
        <taxon>Chrysomelinae</taxon>
        <taxon>Chrysomelini</taxon>
        <taxon>Phaedon</taxon>
    </lineage>
</organism>
<proteinExistence type="predicted"/>
<protein>
    <submittedName>
        <fullName evidence="1">Uncharacterized protein</fullName>
    </submittedName>
</protein>
<reference evidence="1" key="2">
    <citation type="submission" date="2022-10" db="EMBL/GenBank/DDBJ databases">
        <authorList>
            <consortium name="ENA_rothamsted_submissions"/>
            <consortium name="culmorum"/>
            <person name="King R."/>
        </authorList>
    </citation>
    <scope>NUCLEOTIDE SEQUENCE</scope>
</reference>
<accession>A0A9N9X353</accession>
<evidence type="ECO:0000313" key="2">
    <source>
        <dbReference type="Proteomes" id="UP001153737"/>
    </source>
</evidence>
<gene>
    <name evidence="1" type="ORF">PHAECO_LOCUS12261</name>
</gene>
<sequence>MENMICPMCGSSLKLKQINFTIAIYICIDLKCPYPVNEQCLEVYRKLGNMNSDMIIPELHTANNNNSIESSNKNNKQVSPPIAEENKDFDLDSLVENTLTNLNNYINQNETPSTHTAGQEIGMFKDERNEQFQTVHINNEEHLDELESIFSELR</sequence>
<name>A0A9N9X353_PHACE</name>